<reference evidence="3 4" key="1">
    <citation type="submission" date="2024-11" db="EMBL/GenBank/DDBJ databases">
        <title>Chromosome-level genome assembly of Eucalyptus globulus Labill. provides insights into its genome evolution.</title>
        <authorList>
            <person name="Li X."/>
        </authorList>
    </citation>
    <scope>NUCLEOTIDE SEQUENCE [LARGE SCALE GENOMIC DNA]</scope>
    <source>
        <strain evidence="3">CL2024</strain>
        <tissue evidence="3">Fresh tender leaves</tissue>
    </source>
</reference>
<dbReference type="Gene3D" id="1.25.40.10">
    <property type="entry name" value="Tetratricopeptide repeat domain"/>
    <property type="match status" value="2"/>
</dbReference>
<dbReference type="InterPro" id="IPR002885">
    <property type="entry name" value="PPR_rpt"/>
</dbReference>
<dbReference type="EMBL" id="JBJKBG010000003">
    <property type="protein sequence ID" value="KAL3745985.1"/>
    <property type="molecule type" value="Genomic_DNA"/>
</dbReference>
<comment type="caution">
    <text evidence="3">The sequence shown here is derived from an EMBL/GenBank/DDBJ whole genome shotgun (WGS) entry which is preliminary data.</text>
</comment>
<gene>
    <name evidence="3" type="ORF">ACJRO7_014999</name>
</gene>
<sequence>MMGFLGVLRTWEGWSLSTPAICPHFHRTGRGMALALPLLGQLRRRAMKFGRDCDAYVVGSLICMYRKHWAASVPRRQFDQSSMRDVVSDAYGGFPDIRNLVCWTSLITGYCSSSLMQEARGLFDSVPGKNDVSYSAMISGSVRNERFDEAIELFSGTKCLKDGTTWSALILGYAVNGENETGLRLFYEMENREPKPNLVTFIGALMGCNQRCLINEARHLFGCMSKAYGIGPTIEHCGCMERVGRHLIKLEPQDSGCYILQANMYAELHNWLQLRKTVKENKMQWSLLME</sequence>
<dbReference type="PANTHER" id="PTHR47926:SF350">
    <property type="entry name" value="(WILD MALAYSIAN BANANA) HYPOTHETICAL PROTEIN"/>
    <property type="match status" value="1"/>
</dbReference>
<dbReference type="Proteomes" id="UP001634007">
    <property type="component" value="Unassembled WGS sequence"/>
</dbReference>
<accession>A0ABD3L244</accession>
<protein>
    <recommendedName>
        <fullName evidence="5">Pentatricopeptide repeat-containing protein</fullName>
    </recommendedName>
</protein>
<feature type="repeat" description="PPR" evidence="2">
    <location>
        <begin position="162"/>
        <end position="196"/>
    </location>
</feature>
<dbReference type="PANTHER" id="PTHR47926">
    <property type="entry name" value="PENTATRICOPEPTIDE REPEAT-CONTAINING PROTEIN"/>
    <property type="match status" value="1"/>
</dbReference>
<evidence type="ECO:0000313" key="3">
    <source>
        <dbReference type="EMBL" id="KAL3745985.1"/>
    </source>
</evidence>
<dbReference type="AlphaFoldDB" id="A0ABD3L244"/>
<keyword evidence="1" id="KW-0677">Repeat</keyword>
<organism evidence="3 4">
    <name type="scientific">Eucalyptus globulus</name>
    <name type="common">Tasmanian blue gum</name>
    <dbReference type="NCBI Taxonomy" id="34317"/>
    <lineage>
        <taxon>Eukaryota</taxon>
        <taxon>Viridiplantae</taxon>
        <taxon>Streptophyta</taxon>
        <taxon>Embryophyta</taxon>
        <taxon>Tracheophyta</taxon>
        <taxon>Spermatophyta</taxon>
        <taxon>Magnoliopsida</taxon>
        <taxon>eudicotyledons</taxon>
        <taxon>Gunneridae</taxon>
        <taxon>Pentapetalae</taxon>
        <taxon>rosids</taxon>
        <taxon>malvids</taxon>
        <taxon>Myrtales</taxon>
        <taxon>Myrtaceae</taxon>
        <taxon>Myrtoideae</taxon>
        <taxon>Eucalypteae</taxon>
        <taxon>Eucalyptus</taxon>
    </lineage>
</organism>
<keyword evidence="4" id="KW-1185">Reference proteome</keyword>
<dbReference type="PROSITE" id="PS51375">
    <property type="entry name" value="PPR"/>
    <property type="match status" value="1"/>
</dbReference>
<dbReference type="InterPro" id="IPR046960">
    <property type="entry name" value="PPR_At4g14850-like_plant"/>
</dbReference>
<evidence type="ECO:0000256" key="1">
    <source>
        <dbReference type="ARBA" id="ARBA00022737"/>
    </source>
</evidence>
<proteinExistence type="predicted"/>
<name>A0ABD3L244_EUCGL</name>
<dbReference type="NCBIfam" id="TIGR00756">
    <property type="entry name" value="PPR"/>
    <property type="match status" value="1"/>
</dbReference>
<evidence type="ECO:0000313" key="4">
    <source>
        <dbReference type="Proteomes" id="UP001634007"/>
    </source>
</evidence>
<dbReference type="Pfam" id="PF01535">
    <property type="entry name" value="PPR"/>
    <property type="match status" value="3"/>
</dbReference>
<evidence type="ECO:0000256" key="2">
    <source>
        <dbReference type="PROSITE-ProRule" id="PRU00708"/>
    </source>
</evidence>
<dbReference type="InterPro" id="IPR011990">
    <property type="entry name" value="TPR-like_helical_dom_sf"/>
</dbReference>
<evidence type="ECO:0008006" key="5">
    <source>
        <dbReference type="Google" id="ProtNLM"/>
    </source>
</evidence>